<feature type="domain" description="Methylguanine DNA methyltransferase ribonuclease-like" evidence="3">
    <location>
        <begin position="41"/>
        <end position="129"/>
    </location>
</feature>
<accession>A0ABP4US33</accession>
<evidence type="ECO:0000259" key="3">
    <source>
        <dbReference type="Pfam" id="PF02870"/>
    </source>
</evidence>
<dbReference type="CDD" id="cd06445">
    <property type="entry name" value="ATase"/>
    <property type="match status" value="1"/>
</dbReference>
<evidence type="ECO:0000256" key="1">
    <source>
        <dbReference type="ARBA" id="ARBA00022763"/>
    </source>
</evidence>
<organism evidence="4 5">
    <name type="scientific">Dietzia cercidiphylli</name>
    <dbReference type="NCBI Taxonomy" id="498199"/>
    <lineage>
        <taxon>Bacteria</taxon>
        <taxon>Bacillati</taxon>
        <taxon>Actinomycetota</taxon>
        <taxon>Actinomycetes</taxon>
        <taxon>Mycobacteriales</taxon>
        <taxon>Dietziaceae</taxon>
        <taxon>Dietzia</taxon>
    </lineage>
</organism>
<dbReference type="PANTHER" id="PTHR10815">
    <property type="entry name" value="METHYLATED-DNA--PROTEIN-CYSTEINE METHYLTRANSFERASE"/>
    <property type="match status" value="1"/>
</dbReference>
<dbReference type="Pfam" id="PF01035">
    <property type="entry name" value="DNA_binding_1"/>
    <property type="match status" value="1"/>
</dbReference>
<comment type="caution">
    <text evidence="4">The sequence shown here is derived from an EMBL/GenBank/DDBJ whole genome shotgun (WGS) entry which is preliminary data.</text>
</comment>
<dbReference type="EMBL" id="BAAAQG010000009">
    <property type="protein sequence ID" value="GAA1710883.1"/>
    <property type="molecule type" value="Genomic_DNA"/>
</dbReference>
<gene>
    <name evidence="4" type="ORF">GCM10009831_20580</name>
</gene>
<dbReference type="InterPro" id="IPR008332">
    <property type="entry name" value="MethylG_MeTrfase_N"/>
</dbReference>
<evidence type="ECO:0000259" key="2">
    <source>
        <dbReference type="Pfam" id="PF01035"/>
    </source>
</evidence>
<dbReference type="Pfam" id="PF02870">
    <property type="entry name" value="Methyltransf_1N"/>
    <property type="match status" value="1"/>
</dbReference>
<dbReference type="Gene3D" id="1.10.10.10">
    <property type="entry name" value="Winged helix-like DNA-binding domain superfamily/Winged helix DNA-binding domain"/>
    <property type="match status" value="1"/>
</dbReference>
<evidence type="ECO:0000313" key="4">
    <source>
        <dbReference type="EMBL" id="GAA1710883.1"/>
    </source>
</evidence>
<dbReference type="InterPro" id="IPR014048">
    <property type="entry name" value="MethylDNA_cys_MeTrfase_DNA-bd"/>
</dbReference>
<keyword evidence="1" id="KW-0227">DNA damage</keyword>
<dbReference type="Proteomes" id="UP001500383">
    <property type="component" value="Unassembled WGS sequence"/>
</dbReference>
<dbReference type="SUPFAM" id="SSF53155">
    <property type="entry name" value="Methylated DNA-protein cysteine methyltransferase domain"/>
    <property type="match status" value="1"/>
</dbReference>
<dbReference type="InterPro" id="IPR036631">
    <property type="entry name" value="MGMT_N_sf"/>
</dbReference>
<dbReference type="SUPFAM" id="SSF46767">
    <property type="entry name" value="Methylated DNA-protein cysteine methyltransferase, C-terminal domain"/>
    <property type="match status" value="1"/>
</dbReference>
<dbReference type="InterPro" id="IPR036217">
    <property type="entry name" value="MethylDNA_cys_MeTrfase_DNAb"/>
</dbReference>
<reference evidence="5" key="1">
    <citation type="journal article" date="2019" name="Int. J. Syst. Evol. Microbiol.">
        <title>The Global Catalogue of Microorganisms (GCM) 10K type strain sequencing project: providing services to taxonomists for standard genome sequencing and annotation.</title>
        <authorList>
            <consortium name="The Broad Institute Genomics Platform"/>
            <consortium name="The Broad Institute Genome Sequencing Center for Infectious Disease"/>
            <person name="Wu L."/>
            <person name="Ma J."/>
        </authorList>
    </citation>
    <scope>NUCLEOTIDE SEQUENCE [LARGE SCALE GENOMIC DNA]</scope>
    <source>
        <strain evidence="5">JCM 16002</strain>
    </source>
</reference>
<name>A0ABP4US33_9ACTN</name>
<feature type="domain" description="Methylated-DNA-[protein]-cysteine S-methyltransferase DNA binding" evidence="2">
    <location>
        <begin position="136"/>
        <end position="213"/>
    </location>
</feature>
<protein>
    <submittedName>
        <fullName evidence="4">Methylated-DNA--[protein]-cysteine S-methyltransferase</fullName>
    </submittedName>
</protein>
<proteinExistence type="predicted"/>
<evidence type="ECO:0000313" key="5">
    <source>
        <dbReference type="Proteomes" id="UP001500383"/>
    </source>
</evidence>
<sequence>MTGHDDVIAALRGAPADTDRLRERLAREAQREGLVDVLVRSVDSTIGGLLLAATPRGLAYVAFEGEPRDEVLEMLATKIGPRVVQAGASGSPGEGTGGVDATGVLDDATAQIEAYLSGRRREFSLPLDTVLATGFRGLVQRRLPDVGYGQTATYREIATALDKPGAVRAVGTACATNPLPLVWPCHRILRSDGSLGGYRGGLEVKKRLLAMESAA</sequence>
<dbReference type="InterPro" id="IPR036388">
    <property type="entry name" value="WH-like_DNA-bd_sf"/>
</dbReference>
<dbReference type="RefSeq" id="WP_182658661.1">
    <property type="nucleotide sequence ID" value="NZ_BAAAQG010000009.1"/>
</dbReference>
<keyword evidence="5" id="KW-1185">Reference proteome</keyword>
<dbReference type="PANTHER" id="PTHR10815:SF5">
    <property type="entry name" value="METHYLATED-DNA--PROTEIN-CYSTEINE METHYLTRANSFERASE"/>
    <property type="match status" value="1"/>
</dbReference>
<dbReference type="NCBIfam" id="TIGR00589">
    <property type="entry name" value="ogt"/>
    <property type="match status" value="1"/>
</dbReference>
<dbReference type="Gene3D" id="3.30.160.70">
    <property type="entry name" value="Methylated DNA-protein cysteine methyltransferase domain"/>
    <property type="match status" value="1"/>
</dbReference>